<evidence type="ECO:0000313" key="2">
    <source>
        <dbReference type="Proteomes" id="UP001145114"/>
    </source>
</evidence>
<feature type="non-terminal residue" evidence="1">
    <location>
        <position position="1"/>
    </location>
</feature>
<organism evidence="1 2">
    <name type="scientific">Spiromyces aspiralis</name>
    <dbReference type="NCBI Taxonomy" id="68401"/>
    <lineage>
        <taxon>Eukaryota</taxon>
        <taxon>Fungi</taxon>
        <taxon>Fungi incertae sedis</taxon>
        <taxon>Zoopagomycota</taxon>
        <taxon>Kickxellomycotina</taxon>
        <taxon>Kickxellomycetes</taxon>
        <taxon>Kickxellales</taxon>
        <taxon>Kickxellaceae</taxon>
        <taxon>Spiromyces</taxon>
    </lineage>
</organism>
<keyword evidence="2" id="KW-1185">Reference proteome</keyword>
<dbReference type="Proteomes" id="UP001145114">
    <property type="component" value="Unassembled WGS sequence"/>
</dbReference>
<protein>
    <submittedName>
        <fullName evidence="1">Uncharacterized protein</fullName>
    </submittedName>
</protein>
<comment type="caution">
    <text evidence="1">The sequence shown here is derived from an EMBL/GenBank/DDBJ whole genome shotgun (WGS) entry which is preliminary data.</text>
</comment>
<accession>A0ACC1H8P1</accession>
<reference evidence="1" key="1">
    <citation type="submission" date="2022-06" db="EMBL/GenBank/DDBJ databases">
        <title>Phylogenomic reconstructions and comparative analyses of Kickxellomycotina fungi.</title>
        <authorList>
            <person name="Reynolds N.K."/>
            <person name="Stajich J.E."/>
            <person name="Barry K."/>
            <person name="Grigoriev I.V."/>
            <person name="Crous P."/>
            <person name="Smith M.E."/>
        </authorList>
    </citation>
    <scope>NUCLEOTIDE SEQUENCE</scope>
    <source>
        <strain evidence="1">RSA 2271</strain>
    </source>
</reference>
<proteinExistence type="predicted"/>
<feature type="non-terminal residue" evidence="1">
    <location>
        <position position="101"/>
    </location>
</feature>
<name>A0ACC1H8P1_9FUNG</name>
<dbReference type="EMBL" id="JAMZIH010008662">
    <property type="protein sequence ID" value="KAJ1671617.1"/>
    <property type="molecule type" value="Genomic_DNA"/>
</dbReference>
<sequence length="101" mass="11163">SQRKQQLAAQRAEEAQAGEKKRLELQRLRNSKFLNSLIRPDPLFKSTQISQHDNAAEAKDTTVSGPSAVDASESSTDVKASADMFPSNEYHSFVTADEIKL</sequence>
<evidence type="ECO:0000313" key="1">
    <source>
        <dbReference type="EMBL" id="KAJ1671617.1"/>
    </source>
</evidence>
<gene>
    <name evidence="1" type="ORF">EV182_007528</name>
</gene>